<dbReference type="InterPro" id="IPR011006">
    <property type="entry name" value="CheY-like_superfamily"/>
</dbReference>
<sequence>MYKVLIVEDEEPKYVHIKNHIQQILPIVVVSHAKSVTSAVDRLEDSIPDLLVLDMSLPTFDISEEESGGRPQGFGGIEVLREMQIENWRCPTIVITGYSAFQRDGVQRVSLDELSTELMKEFPDFLKGVLHFNSSFSEWQVELEKIIASTGA</sequence>
<evidence type="ECO:0000313" key="4">
    <source>
        <dbReference type="Proteomes" id="UP000626370"/>
    </source>
</evidence>
<name>A0ABQ3IFF7_9GAMM</name>
<comment type="caution">
    <text evidence="3">The sequence shown here is derived from an EMBL/GenBank/DDBJ whole genome shotgun (WGS) entry which is preliminary data.</text>
</comment>
<reference evidence="4" key="1">
    <citation type="journal article" date="2019" name="Int. J. Syst. Evol. Microbiol.">
        <title>The Global Catalogue of Microorganisms (GCM) 10K type strain sequencing project: providing services to taxonomists for standard genome sequencing and annotation.</title>
        <authorList>
            <consortium name="The Broad Institute Genomics Platform"/>
            <consortium name="The Broad Institute Genome Sequencing Center for Infectious Disease"/>
            <person name="Wu L."/>
            <person name="Ma J."/>
        </authorList>
    </citation>
    <scope>NUCLEOTIDE SEQUENCE [LARGE SCALE GENOMIC DNA]</scope>
    <source>
        <strain evidence="4">CGMCC 1.15922</strain>
    </source>
</reference>
<dbReference type="Gene3D" id="3.40.50.2300">
    <property type="match status" value="1"/>
</dbReference>
<keyword evidence="1" id="KW-0597">Phosphoprotein</keyword>
<dbReference type="PROSITE" id="PS50110">
    <property type="entry name" value="RESPONSE_REGULATORY"/>
    <property type="match status" value="1"/>
</dbReference>
<gene>
    <name evidence="3" type="ORF">GCM10011501_02710</name>
</gene>
<protein>
    <recommendedName>
        <fullName evidence="2">Response regulatory domain-containing protein</fullName>
    </recommendedName>
</protein>
<accession>A0ABQ3IFF7</accession>
<organism evidence="3 4">
    <name type="scientific">Thalassotalea profundi</name>
    <dbReference type="NCBI Taxonomy" id="2036687"/>
    <lineage>
        <taxon>Bacteria</taxon>
        <taxon>Pseudomonadati</taxon>
        <taxon>Pseudomonadota</taxon>
        <taxon>Gammaproteobacteria</taxon>
        <taxon>Alteromonadales</taxon>
        <taxon>Colwelliaceae</taxon>
        <taxon>Thalassotalea</taxon>
    </lineage>
</organism>
<dbReference type="Proteomes" id="UP000626370">
    <property type="component" value="Unassembled WGS sequence"/>
</dbReference>
<evidence type="ECO:0000313" key="3">
    <source>
        <dbReference type="EMBL" id="GHE78364.1"/>
    </source>
</evidence>
<evidence type="ECO:0000259" key="2">
    <source>
        <dbReference type="PROSITE" id="PS50110"/>
    </source>
</evidence>
<keyword evidence="4" id="KW-1185">Reference proteome</keyword>
<dbReference type="SUPFAM" id="SSF52172">
    <property type="entry name" value="CheY-like"/>
    <property type="match status" value="1"/>
</dbReference>
<proteinExistence type="predicted"/>
<dbReference type="InterPro" id="IPR001789">
    <property type="entry name" value="Sig_transdc_resp-reg_receiver"/>
</dbReference>
<dbReference type="RefSeq" id="WP_189376288.1">
    <property type="nucleotide sequence ID" value="NZ_BNAH01000001.1"/>
</dbReference>
<dbReference type="EMBL" id="BNAH01000001">
    <property type="protein sequence ID" value="GHE78364.1"/>
    <property type="molecule type" value="Genomic_DNA"/>
</dbReference>
<feature type="domain" description="Response regulatory" evidence="2">
    <location>
        <begin position="3"/>
        <end position="152"/>
    </location>
</feature>
<feature type="modified residue" description="4-aspartylphosphate" evidence="1">
    <location>
        <position position="54"/>
    </location>
</feature>
<dbReference type="SMART" id="SM00448">
    <property type="entry name" value="REC"/>
    <property type="match status" value="1"/>
</dbReference>
<evidence type="ECO:0000256" key="1">
    <source>
        <dbReference type="PROSITE-ProRule" id="PRU00169"/>
    </source>
</evidence>